<gene>
    <name evidence="2" type="ORF">F2Q69_00030560</name>
</gene>
<accession>A0A8S9RZW5</accession>
<comment type="caution">
    <text evidence="2">The sequence shown here is derived from an EMBL/GenBank/DDBJ whole genome shotgun (WGS) entry which is preliminary data.</text>
</comment>
<feature type="region of interest" description="Disordered" evidence="1">
    <location>
        <begin position="1"/>
        <end position="50"/>
    </location>
</feature>
<dbReference type="Proteomes" id="UP000712600">
    <property type="component" value="Unassembled WGS sequence"/>
</dbReference>
<feature type="compositionally biased region" description="Basic and acidic residues" evidence="1">
    <location>
        <begin position="40"/>
        <end position="50"/>
    </location>
</feature>
<reference evidence="2" key="1">
    <citation type="submission" date="2019-12" db="EMBL/GenBank/DDBJ databases">
        <title>Genome sequencing and annotation of Brassica cretica.</title>
        <authorList>
            <person name="Studholme D.J."/>
            <person name="Sarris P."/>
        </authorList>
    </citation>
    <scope>NUCLEOTIDE SEQUENCE</scope>
    <source>
        <strain evidence="2">PFS-109/04</strain>
        <tissue evidence="2">Leaf</tissue>
    </source>
</reference>
<feature type="compositionally biased region" description="Basic and acidic residues" evidence="1">
    <location>
        <begin position="110"/>
        <end position="130"/>
    </location>
</feature>
<feature type="compositionally biased region" description="Polar residues" evidence="1">
    <location>
        <begin position="22"/>
        <end position="35"/>
    </location>
</feature>
<organism evidence="2 3">
    <name type="scientific">Brassica cretica</name>
    <name type="common">Mustard</name>
    <dbReference type="NCBI Taxonomy" id="69181"/>
    <lineage>
        <taxon>Eukaryota</taxon>
        <taxon>Viridiplantae</taxon>
        <taxon>Streptophyta</taxon>
        <taxon>Embryophyta</taxon>
        <taxon>Tracheophyta</taxon>
        <taxon>Spermatophyta</taxon>
        <taxon>Magnoliopsida</taxon>
        <taxon>eudicotyledons</taxon>
        <taxon>Gunneridae</taxon>
        <taxon>Pentapetalae</taxon>
        <taxon>rosids</taxon>
        <taxon>malvids</taxon>
        <taxon>Brassicales</taxon>
        <taxon>Brassicaceae</taxon>
        <taxon>Brassiceae</taxon>
        <taxon>Brassica</taxon>
    </lineage>
</organism>
<name>A0A8S9RZW5_BRACR</name>
<protein>
    <submittedName>
        <fullName evidence="2">Uncharacterized protein</fullName>
    </submittedName>
</protein>
<proteinExistence type="predicted"/>
<evidence type="ECO:0000313" key="2">
    <source>
        <dbReference type="EMBL" id="KAF3585652.1"/>
    </source>
</evidence>
<dbReference type="EMBL" id="QGKX02000088">
    <property type="protein sequence ID" value="KAF3585652.1"/>
    <property type="molecule type" value="Genomic_DNA"/>
</dbReference>
<dbReference type="AlphaFoldDB" id="A0A8S9RZW5"/>
<evidence type="ECO:0000313" key="3">
    <source>
        <dbReference type="Proteomes" id="UP000712600"/>
    </source>
</evidence>
<evidence type="ECO:0000256" key="1">
    <source>
        <dbReference type="SAM" id="MobiDB-lite"/>
    </source>
</evidence>
<sequence length="130" mass="14586">MDTRPDESQPSPLEPERRHDGSPSTVKTNPKQTVQPECLPDARAEKSKLADLRNRRRNLTAYNQSFSSKLLACTTYIFIDSCKLEDATTQPSGREETVGDSDSCNLSEAMNRRSKEIGKTPRERDGEIEA</sequence>
<feature type="region of interest" description="Disordered" evidence="1">
    <location>
        <begin position="86"/>
        <end position="130"/>
    </location>
</feature>